<feature type="domain" description="Thioredoxin-like fold" evidence="9">
    <location>
        <begin position="124"/>
        <end position="253"/>
    </location>
</feature>
<sequence>MMRFERLPLLLAGLGLLGLSAAASRAEELPAPIQAAKARGAEIIGTFEAPGGLKGYAARYDGQGMALYLTPDGQHVLIGNLLDARGQDLTGPRLEELVYAPLGKEMWARMERSGWIADGSAAAPRIVYLFSDPNCPYCTRFWQQARPWVEAGKVQLRHIMVGILRADSAGKAAALLAAERPEQALHEHESAGKASTLEALAEIPPRIGERLEDNLELMNALGAMATPAIFYLDARDRLQQQQGAPDAAALAQIMGPR</sequence>
<name>C1DKI4_AZOVD</name>
<evidence type="ECO:0000259" key="8">
    <source>
        <dbReference type="Pfam" id="PF10411"/>
    </source>
</evidence>
<evidence type="ECO:0000256" key="6">
    <source>
        <dbReference type="ARBA" id="ARBA00023284"/>
    </source>
</evidence>
<dbReference type="InterPro" id="IPR036249">
    <property type="entry name" value="Thioredoxin-like_sf"/>
</dbReference>
<dbReference type="PANTHER" id="PTHR35272:SF4">
    <property type="entry name" value="THIOL:DISULFIDE INTERCHANGE PROTEIN DSBG"/>
    <property type="match status" value="1"/>
</dbReference>
<comment type="function">
    <text evidence="7">Required for disulfide bond formation in some periplasmic proteins. Acts by transferring its disulfide bond to other proteins and is reduced in the process.</text>
</comment>
<feature type="chain" id="PRO_5010006683" description="Thiol:disulfide interchange protein" evidence="7">
    <location>
        <begin position="26"/>
        <end position="257"/>
    </location>
</feature>
<dbReference type="InterPro" id="IPR012336">
    <property type="entry name" value="Thioredoxin-like_fold"/>
</dbReference>
<dbReference type="GeneID" id="88184005"/>
<dbReference type="EMBL" id="CP001157">
    <property type="protein sequence ID" value="ACO76847.1"/>
    <property type="molecule type" value="Genomic_DNA"/>
</dbReference>
<evidence type="ECO:0000313" key="10">
    <source>
        <dbReference type="EMBL" id="ACO76847.1"/>
    </source>
</evidence>
<evidence type="ECO:0000256" key="5">
    <source>
        <dbReference type="ARBA" id="ARBA00023157"/>
    </source>
</evidence>
<comment type="subcellular location">
    <subcellularLocation>
        <location evidence="1 7">Periplasm</location>
    </subcellularLocation>
</comment>
<dbReference type="NCBIfam" id="NF008657">
    <property type="entry name" value="PRK11657.1"/>
    <property type="match status" value="1"/>
</dbReference>
<keyword evidence="6 7" id="KW-0676">Redox-active center</keyword>
<evidence type="ECO:0000256" key="4">
    <source>
        <dbReference type="ARBA" id="ARBA00022764"/>
    </source>
</evidence>
<proteinExistence type="inferred from homology"/>
<reference evidence="10 11" key="1">
    <citation type="journal article" date="2009" name="J. Bacteriol.">
        <title>Genome sequence of Azotobacter vinelandii, an obligate aerobe specialized to support diverse anaerobic metabolic processes.</title>
        <authorList>
            <person name="Setubal J.C."/>
            <person name="dos Santos P."/>
            <person name="Goldman B.S."/>
            <person name="Ertesvag H."/>
            <person name="Espin G."/>
            <person name="Rubio L.M."/>
            <person name="Valla S."/>
            <person name="Almeida N.F."/>
            <person name="Balasubramanian D."/>
            <person name="Cromes L."/>
            <person name="Curatti L."/>
            <person name="Du Z."/>
            <person name="Godsy E."/>
            <person name="Goodner B."/>
            <person name="Hellner-Burris K."/>
            <person name="Hernandez J.A."/>
            <person name="Houmiel K."/>
            <person name="Imperial J."/>
            <person name="Kennedy C."/>
            <person name="Larson T.J."/>
            <person name="Latreille P."/>
            <person name="Ligon L.S."/>
            <person name="Lu J."/>
            <person name="Maerk M."/>
            <person name="Miller N.M."/>
            <person name="Norton S."/>
            <person name="O'Carroll I.P."/>
            <person name="Paulsen I."/>
            <person name="Raulfs E.C."/>
            <person name="Roemer R."/>
            <person name="Rosser J."/>
            <person name="Segura D."/>
            <person name="Slater S."/>
            <person name="Stricklin S.L."/>
            <person name="Studholme D.J."/>
            <person name="Sun J."/>
            <person name="Viana C.J."/>
            <person name="Wallin E."/>
            <person name="Wang B."/>
            <person name="Wheeler C."/>
            <person name="Zhu H."/>
            <person name="Dean D.R."/>
            <person name="Dixon R."/>
            <person name="Wood D."/>
        </authorList>
    </citation>
    <scope>NUCLEOTIDE SEQUENCE [LARGE SCALE GENOMIC DNA]</scope>
    <source>
        <strain evidence="11">DJ / ATCC BAA-1303</strain>
    </source>
</reference>
<dbReference type="eggNOG" id="COG1651">
    <property type="taxonomic scope" value="Bacteria"/>
</dbReference>
<dbReference type="AlphaFoldDB" id="C1DKI4"/>
<dbReference type="KEGG" id="avn:Avin_05940"/>
<dbReference type="HOGENOM" id="CLU_080090_0_0_6"/>
<evidence type="ECO:0000256" key="1">
    <source>
        <dbReference type="ARBA" id="ARBA00004418"/>
    </source>
</evidence>
<evidence type="ECO:0000256" key="7">
    <source>
        <dbReference type="RuleBase" id="RU364038"/>
    </source>
</evidence>
<keyword evidence="3 7" id="KW-0732">Signal</keyword>
<dbReference type="EnsemblBacteria" id="ACO76847">
    <property type="protein sequence ID" value="ACO76847"/>
    <property type="gene ID" value="Avin_05940"/>
</dbReference>
<dbReference type="CDD" id="cd03020">
    <property type="entry name" value="DsbA_DsbC_DsbG"/>
    <property type="match status" value="1"/>
</dbReference>
<dbReference type="Pfam" id="PF10411">
    <property type="entry name" value="DsbC_N"/>
    <property type="match status" value="1"/>
</dbReference>
<dbReference type="InterPro" id="IPR009094">
    <property type="entry name" value="DiS-bond_isomerase_DsbC/G_N_sf"/>
</dbReference>
<evidence type="ECO:0000256" key="3">
    <source>
        <dbReference type="ARBA" id="ARBA00022729"/>
    </source>
</evidence>
<gene>
    <name evidence="10" type="primary">dsbG</name>
    <name evidence="10" type="ordered locus">Avin_05940</name>
</gene>
<protein>
    <recommendedName>
        <fullName evidence="7">Thiol:disulfide interchange protein</fullName>
    </recommendedName>
</protein>
<dbReference type="InterPro" id="IPR033954">
    <property type="entry name" value="DiS-bond_Isoase_DsbC/G"/>
</dbReference>
<dbReference type="SUPFAM" id="SSF52833">
    <property type="entry name" value="Thioredoxin-like"/>
    <property type="match status" value="1"/>
</dbReference>
<dbReference type="GO" id="GO:0042597">
    <property type="term" value="C:periplasmic space"/>
    <property type="evidence" value="ECO:0007669"/>
    <property type="project" value="UniProtKB-SubCell"/>
</dbReference>
<dbReference type="InterPro" id="IPR051470">
    <property type="entry name" value="Thiol:disulfide_interchange"/>
</dbReference>
<dbReference type="Gene3D" id="3.40.30.10">
    <property type="entry name" value="Glutaredoxin"/>
    <property type="match status" value="1"/>
</dbReference>
<evidence type="ECO:0000313" key="11">
    <source>
        <dbReference type="Proteomes" id="UP000002424"/>
    </source>
</evidence>
<dbReference type="SUPFAM" id="SSF54423">
    <property type="entry name" value="DsbC/DsbG N-terminal domain-like"/>
    <property type="match status" value="1"/>
</dbReference>
<comment type="similarity">
    <text evidence="2 7">Belongs to the thioredoxin family. DsbC subfamily.</text>
</comment>
<dbReference type="Gene3D" id="3.10.450.70">
    <property type="entry name" value="Disulphide bond isomerase, DsbC/G, N-terminal"/>
    <property type="match status" value="1"/>
</dbReference>
<dbReference type="RefSeq" id="WP_012699275.1">
    <property type="nucleotide sequence ID" value="NC_012560.1"/>
</dbReference>
<feature type="signal peptide" evidence="7">
    <location>
        <begin position="1"/>
        <end position="25"/>
    </location>
</feature>
<feature type="domain" description="Disulphide bond isomerase DsbC/G N-terminal" evidence="8">
    <location>
        <begin position="40"/>
        <end position="90"/>
    </location>
</feature>
<dbReference type="Proteomes" id="UP000002424">
    <property type="component" value="Chromosome"/>
</dbReference>
<dbReference type="STRING" id="322710.Avin_05940"/>
<evidence type="ECO:0000259" key="9">
    <source>
        <dbReference type="Pfam" id="PF13098"/>
    </source>
</evidence>
<dbReference type="InterPro" id="IPR018950">
    <property type="entry name" value="DiS-bond_isomerase_DsbC/G_N"/>
</dbReference>
<keyword evidence="4 7" id="KW-0574">Periplasm</keyword>
<dbReference type="OrthoDB" id="5298214at2"/>
<evidence type="ECO:0000256" key="2">
    <source>
        <dbReference type="ARBA" id="ARBA00009813"/>
    </source>
</evidence>
<organism evidence="10 11">
    <name type="scientific">Azotobacter vinelandii (strain DJ / ATCC BAA-1303)</name>
    <dbReference type="NCBI Taxonomy" id="322710"/>
    <lineage>
        <taxon>Bacteria</taxon>
        <taxon>Pseudomonadati</taxon>
        <taxon>Pseudomonadota</taxon>
        <taxon>Gammaproteobacteria</taxon>
        <taxon>Pseudomonadales</taxon>
        <taxon>Pseudomonadaceae</taxon>
        <taxon>Azotobacter</taxon>
    </lineage>
</organism>
<accession>C1DKI4</accession>
<keyword evidence="5" id="KW-1015">Disulfide bond</keyword>
<dbReference type="PANTHER" id="PTHR35272">
    <property type="entry name" value="THIOL:DISULFIDE INTERCHANGE PROTEIN DSBC-RELATED"/>
    <property type="match status" value="1"/>
</dbReference>
<keyword evidence="11" id="KW-1185">Reference proteome</keyword>
<dbReference type="Pfam" id="PF13098">
    <property type="entry name" value="Thioredoxin_2"/>
    <property type="match status" value="1"/>
</dbReference>